<protein>
    <submittedName>
        <fullName evidence="2">GL16670</fullName>
    </submittedName>
</protein>
<organism evidence="3">
    <name type="scientific">Drosophila persimilis</name>
    <name type="common">Fruit fly</name>
    <dbReference type="NCBI Taxonomy" id="7234"/>
    <lineage>
        <taxon>Eukaryota</taxon>
        <taxon>Metazoa</taxon>
        <taxon>Ecdysozoa</taxon>
        <taxon>Arthropoda</taxon>
        <taxon>Hexapoda</taxon>
        <taxon>Insecta</taxon>
        <taxon>Pterygota</taxon>
        <taxon>Neoptera</taxon>
        <taxon>Endopterygota</taxon>
        <taxon>Diptera</taxon>
        <taxon>Brachycera</taxon>
        <taxon>Muscomorpha</taxon>
        <taxon>Ephydroidea</taxon>
        <taxon>Drosophilidae</taxon>
        <taxon>Drosophila</taxon>
        <taxon>Sophophora</taxon>
    </lineage>
</organism>
<name>B4HD81_DROPE</name>
<accession>B4HD81</accession>
<keyword evidence="3" id="KW-1185">Reference proteome</keyword>
<dbReference type="HOGENOM" id="CLU_2760488_0_0_1"/>
<dbReference type="Proteomes" id="UP000008744">
    <property type="component" value="Unassembled WGS sequence"/>
</dbReference>
<reference evidence="2 3" key="1">
    <citation type="journal article" date="2007" name="Nature">
        <title>Evolution of genes and genomes on the Drosophila phylogeny.</title>
        <authorList>
            <consortium name="Drosophila 12 Genomes Consortium"/>
            <person name="Clark A.G."/>
            <person name="Eisen M.B."/>
            <person name="Smith D.R."/>
            <person name="Bergman C.M."/>
            <person name="Oliver B."/>
            <person name="Markow T.A."/>
            <person name="Kaufman T.C."/>
            <person name="Kellis M."/>
            <person name="Gelbart W."/>
            <person name="Iyer V.N."/>
            <person name="Pollard D.A."/>
            <person name="Sackton T.B."/>
            <person name="Larracuente A.M."/>
            <person name="Singh N.D."/>
            <person name="Abad J.P."/>
            <person name="Abt D.N."/>
            <person name="Adryan B."/>
            <person name="Aguade M."/>
            <person name="Akashi H."/>
            <person name="Anderson W.W."/>
            <person name="Aquadro C.F."/>
            <person name="Ardell D.H."/>
            <person name="Arguello R."/>
            <person name="Artieri C.G."/>
            <person name="Barbash D.A."/>
            <person name="Barker D."/>
            <person name="Barsanti P."/>
            <person name="Batterham P."/>
            <person name="Batzoglou S."/>
            <person name="Begun D."/>
            <person name="Bhutkar A."/>
            <person name="Blanco E."/>
            <person name="Bosak S.A."/>
            <person name="Bradley R.K."/>
            <person name="Brand A.D."/>
            <person name="Brent M.R."/>
            <person name="Brooks A.N."/>
            <person name="Brown R.H."/>
            <person name="Butlin R.K."/>
            <person name="Caggese C."/>
            <person name="Calvi B.R."/>
            <person name="Bernardo de Carvalho A."/>
            <person name="Caspi A."/>
            <person name="Castrezana S."/>
            <person name="Celniker S.E."/>
            <person name="Chang J.L."/>
            <person name="Chapple C."/>
            <person name="Chatterji S."/>
            <person name="Chinwalla A."/>
            <person name="Civetta A."/>
            <person name="Clifton S.W."/>
            <person name="Comeron J.M."/>
            <person name="Costello J.C."/>
            <person name="Coyne J.A."/>
            <person name="Daub J."/>
            <person name="David R.G."/>
            <person name="Delcher A.L."/>
            <person name="Delehaunty K."/>
            <person name="Do C.B."/>
            <person name="Ebling H."/>
            <person name="Edwards K."/>
            <person name="Eickbush T."/>
            <person name="Evans J.D."/>
            <person name="Filipski A."/>
            <person name="Findeiss S."/>
            <person name="Freyhult E."/>
            <person name="Fulton L."/>
            <person name="Fulton R."/>
            <person name="Garcia A.C."/>
            <person name="Gardiner A."/>
            <person name="Garfield D.A."/>
            <person name="Garvin B.E."/>
            <person name="Gibson G."/>
            <person name="Gilbert D."/>
            <person name="Gnerre S."/>
            <person name="Godfrey J."/>
            <person name="Good R."/>
            <person name="Gotea V."/>
            <person name="Gravely B."/>
            <person name="Greenberg A.J."/>
            <person name="Griffiths-Jones S."/>
            <person name="Gross S."/>
            <person name="Guigo R."/>
            <person name="Gustafson E.A."/>
            <person name="Haerty W."/>
            <person name="Hahn M.W."/>
            <person name="Halligan D.L."/>
            <person name="Halpern A.L."/>
            <person name="Halter G.M."/>
            <person name="Han M.V."/>
            <person name="Heger A."/>
            <person name="Hillier L."/>
            <person name="Hinrichs A.S."/>
            <person name="Holmes I."/>
            <person name="Hoskins R.A."/>
            <person name="Hubisz M.J."/>
            <person name="Hultmark D."/>
            <person name="Huntley M.A."/>
            <person name="Jaffe D.B."/>
            <person name="Jagadeeshan S."/>
            <person name="Jeck W.R."/>
            <person name="Johnson J."/>
            <person name="Jones C.D."/>
            <person name="Jordan W.C."/>
            <person name="Karpen G.H."/>
            <person name="Kataoka E."/>
            <person name="Keightley P.D."/>
            <person name="Kheradpour P."/>
            <person name="Kirkness E.F."/>
            <person name="Koerich L.B."/>
            <person name="Kristiansen K."/>
            <person name="Kudrna D."/>
            <person name="Kulathinal R.J."/>
            <person name="Kumar S."/>
            <person name="Kwok R."/>
            <person name="Lander E."/>
            <person name="Langley C.H."/>
            <person name="Lapoint R."/>
            <person name="Lazzaro B.P."/>
            <person name="Lee S.J."/>
            <person name="Levesque L."/>
            <person name="Li R."/>
            <person name="Lin C.F."/>
            <person name="Lin M.F."/>
            <person name="Lindblad-Toh K."/>
            <person name="Llopart A."/>
            <person name="Long M."/>
            <person name="Low L."/>
            <person name="Lozovsky E."/>
            <person name="Lu J."/>
            <person name="Luo M."/>
            <person name="Machado C.A."/>
            <person name="Makalowski W."/>
            <person name="Marzo M."/>
            <person name="Matsuda M."/>
            <person name="Matzkin L."/>
            <person name="McAllister B."/>
            <person name="McBride C.S."/>
            <person name="McKernan B."/>
            <person name="McKernan K."/>
            <person name="Mendez-Lago M."/>
            <person name="Minx P."/>
            <person name="Mollenhauer M.U."/>
            <person name="Montooth K."/>
            <person name="Mount S.M."/>
            <person name="Mu X."/>
            <person name="Myers E."/>
            <person name="Negre B."/>
            <person name="Newfeld S."/>
            <person name="Nielsen R."/>
            <person name="Noor M.A."/>
            <person name="O'Grady P."/>
            <person name="Pachter L."/>
            <person name="Papaceit M."/>
            <person name="Parisi M.J."/>
            <person name="Parisi M."/>
            <person name="Parts L."/>
            <person name="Pedersen J.S."/>
            <person name="Pesole G."/>
            <person name="Phillippy A.M."/>
            <person name="Ponting C.P."/>
            <person name="Pop M."/>
            <person name="Porcelli D."/>
            <person name="Powell J.R."/>
            <person name="Prohaska S."/>
            <person name="Pruitt K."/>
            <person name="Puig M."/>
            <person name="Quesneville H."/>
            <person name="Ram K.R."/>
            <person name="Rand D."/>
            <person name="Rasmussen M.D."/>
            <person name="Reed L.K."/>
            <person name="Reenan R."/>
            <person name="Reily A."/>
            <person name="Remington K.A."/>
            <person name="Rieger T.T."/>
            <person name="Ritchie M.G."/>
            <person name="Robin C."/>
            <person name="Rogers Y.H."/>
            <person name="Rohde C."/>
            <person name="Rozas J."/>
            <person name="Rubenfield M.J."/>
            <person name="Ruiz A."/>
            <person name="Russo S."/>
            <person name="Salzberg S.L."/>
            <person name="Sanchez-Gracia A."/>
            <person name="Saranga D.J."/>
            <person name="Sato H."/>
            <person name="Schaeffer S.W."/>
            <person name="Schatz M.C."/>
            <person name="Schlenke T."/>
            <person name="Schwartz R."/>
            <person name="Segarra C."/>
            <person name="Singh R.S."/>
            <person name="Sirot L."/>
            <person name="Sirota M."/>
            <person name="Sisneros N.B."/>
            <person name="Smith C.D."/>
            <person name="Smith T.F."/>
            <person name="Spieth J."/>
            <person name="Stage D.E."/>
            <person name="Stark A."/>
            <person name="Stephan W."/>
            <person name="Strausberg R.L."/>
            <person name="Strempel S."/>
            <person name="Sturgill D."/>
            <person name="Sutton G."/>
            <person name="Sutton G.G."/>
            <person name="Tao W."/>
            <person name="Teichmann S."/>
            <person name="Tobari Y.N."/>
            <person name="Tomimura Y."/>
            <person name="Tsolas J.M."/>
            <person name="Valente V.L."/>
            <person name="Venter E."/>
            <person name="Venter J.C."/>
            <person name="Vicario S."/>
            <person name="Vieira F.G."/>
            <person name="Vilella A.J."/>
            <person name="Villasante A."/>
            <person name="Walenz B."/>
            <person name="Wang J."/>
            <person name="Wasserman M."/>
            <person name="Watts T."/>
            <person name="Wilson D."/>
            <person name="Wilson R.K."/>
            <person name="Wing R.A."/>
            <person name="Wolfner M.F."/>
            <person name="Wong A."/>
            <person name="Wong G.K."/>
            <person name="Wu C.I."/>
            <person name="Wu G."/>
            <person name="Yamamoto D."/>
            <person name="Yang H.P."/>
            <person name="Yang S.P."/>
            <person name="Yorke J.A."/>
            <person name="Yoshida K."/>
            <person name="Zdobnov E."/>
            <person name="Zhang P."/>
            <person name="Zhang Y."/>
            <person name="Zimin A.V."/>
            <person name="Baldwin J."/>
            <person name="Abdouelleil A."/>
            <person name="Abdulkadir J."/>
            <person name="Abebe A."/>
            <person name="Abera B."/>
            <person name="Abreu J."/>
            <person name="Acer S.C."/>
            <person name="Aftuck L."/>
            <person name="Alexander A."/>
            <person name="An P."/>
            <person name="Anderson E."/>
            <person name="Anderson S."/>
            <person name="Arachi H."/>
            <person name="Azer M."/>
            <person name="Bachantsang P."/>
            <person name="Barry A."/>
            <person name="Bayul T."/>
            <person name="Berlin A."/>
            <person name="Bessette D."/>
            <person name="Bloom T."/>
            <person name="Blye J."/>
            <person name="Boguslavskiy L."/>
            <person name="Bonnet C."/>
            <person name="Boukhgalter B."/>
            <person name="Bourzgui I."/>
            <person name="Brown A."/>
            <person name="Cahill P."/>
            <person name="Channer S."/>
            <person name="Cheshatsang Y."/>
            <person name="Chuda L."/>
            <person name="Citroen M."/>
            <person name="Collymore A."/>
            <person name="Cooke P."/>
            <person name="Costello M."/>
            <person name="D'Aco K."/>
            <person name="Daza R."/>
            <person name="De Haan G."/>
            <person name="DeGray S."/>
            <person name="DeMaso C."/>
            <person name="Dhargay N."/>
            <person name="Dooley K."/>
            <person name="Dooley E."/>
            <person name="Doricent M."/>
            <person name="Dorje P."/>
            <person name="Dorjee K."/>
            <person name="Dupes A."/>
            <person name="Elong R."/>
            <person name="Falk J."/>
            <person name="Farina A."/>
            <person name="Faro S."/>
            <person name="Ferguson D."/>
            <person name="Fisher S."/>
            <person name="Foley C.D."/>
            <person name="Franke A."/>
            <person name="Friedrich D."/>
            <person name="Gadbois L."/>
            <person name="Gearin G."/>
            <person name="Gearin C.R."/>
            <person name="Giannoukos G."/>
            <person name="Goode T."/>
            <person name="Graham J."/>
            <person name="Grandbois E."/>
            <person name="Grewal S."/>
            <person name="Gyaltsen K."/>
            <person name="Hafez N."/>
            <person name="Hagos B."/>
            <person name="Hall J."/>
            <person name="Henson C."/>
            <person name="Hollinger A."/>
            <person name="Honan T."/>
            <person name="Huard M.D."/>
            <person name="Hughes L."/>
            <person name="Hurhula B."/>
            <person name="Husby M.E."/>
            <person name="Kamat A."/>
            <person name="Kanga B."/>
            <person name="Kashin S."/>
            <person name="Khazanovich D."/>
            <person name="Kisner P."/>
            <person name="Lance K."/>
            <person name="Lara M."/>
            <person name="Lee W."/>
            <person name="Lennon N."/>
            <person name="Letendre F."/>
            <person name="LeVine R."/>
            <person name="Lipovsky A."/>
            <person name="Liu X."/>
            <person name="Liu J."/>
            <person name="Liu S."/>
            <person name="Lokyitsang T."/>
            <person name="Lokyitsang Y."/>
            <person name="Lubonja R."/>
            <person name="Lui A."/>
            <person name="MacDonald P."/>
            <person name="Magnisalis V."/>
            <person name="Maru K."/>
            <person name="Matthews C."/>
            <person name="McCusker W."/>
            <person name="McDonough S."/>
            <person name="Mehta T."/>
            <person name="Meldrim J."/>
            <person name="Meneus L."/>
            <person name="Mihai O."/>
            <person name="Mihalev A."/>
            <person name="Mihova T."/>
            <person name="Mittelman R."/>
            <person name="Mlenga V."/>
            <person name="Montmayeur A."/>
            <person name="Mulrain L."/>
            <person name="Navidi A."/>
            <person name="Naylor J."/>
            <person name="Negash T."/>
            <person name="Nguyen T."/>
            <person name="Nguyen N."/>
            <person name="Nicol R."/>
            <person name="Norbu C."/>
            <person name="Norbu N."/>
            <person name="Novod N."/>
            <person name="O'Neill B."/>
            <person name="Osman S."/>
            <person name="Markiewicz E."/>
            <person name="Oyono O.L."/>
            <person name="Patti C."/>
            <person name="Phunkhang P."/>
            <person name="Pierre F."/>
            <person name="Priest M."/>
            <person name="Raghuraman S."/>
            <person name="Rege F."/>
            <person name="Reyes R."/>
            <person name="Rise C."/>
            <person name="Rogov P."/>
            <person name="Ross K."/>
            <person name="Ryan E."/>
            <person name="Settipalli S."/>
            <person name="Shea T."/>
            <person name="Sherpa N."/>
            <person name="Shi L."/>
            <person name="Shih D."/>
            <person name="Sparrow T."/>
            <person name="Spaulding J."/>
            <person name="Stalker J."/>
            <person name="Stange-Thomann N."/>
            <person name="Stavropoulos S."/>
            <person name="Stone C."/>
            <person name="Strader C."/>
            <person name="Tesfaye S."/>
            <person name="Thomson T."/>
            <person name="Thoulutsang Y."/>
            <person name="Thoulutsang D."/>
            <person name="Topham K."/>
            <person name="Topping I."/>
            <person name="Tsamla T."/>
            <person name="Vassiliev H."/>
            <person name="Vo A."/>
            <person name="Wangchuk T."/>
            <person name="Wangdi T."/>
            <person name="Weiand M."/>
            <person name="Wilkinson J."/>
            <person name="Wilson A."/>
            <person name="Yadav S."/>
            <person name="Young G."/>
            <person name="Yu Q."/>
            <person name="Zembek L."/>
            <person name="Zhong D."/>
            <person name="Zimmer A."/>
            <person name="Zwirko Z."/>
            <person name="Jaffe D.B."/>
            <person name="Alvarez P."/>
            <person name="Brockman W."/>
            <person name="Butler J."/>
            <person name="Chin C."/>
            <person name="Gnerre S."/>
            <person name="Grabherr M."/>
            <person name="Kleber M."/>
            <person name="Mauceli E."/>
            <person name="MacCallum I."/>
        </authorList>
    </citation>
    <scope>NUCLEOTIDE SEQUENCE [LARGE SCALE GENOMIC DNA]</scope>
    <source>
        <strain evidence="3">MSH-3 / Tucson 14011-0111.49</strain>
    </source>
</reference>
<evidence type="ECO:0000256" key="1">
    <source>
        <dbReference type="SAM" id="MobiDB-lite"/>
    </source>
</evidence>
<proteinExistence type="predicted"/>
<evidence type="ECO:0000313" key="3">
    <source>
        <dbReference type="Proteomes" id="UP000008744"/>
    </source>
</evidence>
<dbReference type="EMBL" id="CH479779">
    <property type="protein sequence ID" value="EDW38623.1"/>
    <property type="molecule type" value="Genomic_DNA"/>
</dbReference>
<feature type="region of interest" description="Disordered" evidence="1">
    <location>
        <begin position="33"/>
        <end position="70"/>
    </location>
</feature>
<sequence length="70" mass="7884">MVETQKGFKELTIIFKKQYDRLIAMAHSRSARGSLRGITPTTCDAQGQEDQAPAPQTPQQLETPRRNPED</sequence>
<dbReference type="AlphaFoldDB" id="B4HD81"/>
<evidence type="ECO:0000313" key="2">
    <source>
        <dbReference type="EMBL" id="EDW38623.1"/>
    </source>
</evidence>
<gene>
    <name evidence="2" type="primary">Dper\GL16670</name>
    <name evidence="2" type="ORF">Dper_GL16670</name>
</gene>
<feature type="compositionally biased region" description="Polar residues" evidence="1">
    <location>
        <begin position="39"/>
        <end position="49"/>
    </location>
</feature>